<proteinExistence type="predicted"/>
<keyword evidence="2" id="KW-1185">Reference proteome</keyword>
<evidence type="ECO:0000313" key="2">
    <source>
        <dbReference type="Proteomes" id="UP000198373"/>
    </source>
</evidence>
<protein>
    <recommendedName>
        <fullName evidence="3">Suppressor of fused protein (SUFU)</fullName>
    </recommendedName>
</protein>
<dbReference type="Proteomes" id="UP000198373">
    <property type="component" value="Unassembled WGS sequence"/>
</dbReference>
<sequence length="179" mass="19608">MPFDPADPADPDNWSGGDYELLVRYAPADQALLERAYQAVWQVTGRDATAGDGVVRLPGGHRVVCHSGPVLDEDGTGWLYFGVPLGALGRIDPRVCGYPTEDGHSFAWRRPLDDWLASVAFRLLEPVPFRAALIGFEVFTDLYLNLADGEPIEGYARLADRYSGIVLSGPPPIYHPANR</sequence>
<evidence type="ECO:0000313" key="1">
    <source>
        <dbReference type="EMBL" id="SNS69159.1"/>
    </source>
</evidence>
<dbReference type="OrthoDB" id="3537565at2"/>
<evidence type="ECO:0008006" key="3">
    <source>
        <dbReference type="Google" id="ProtNLM"/>
    </source>
</evidence>
<organism evidence="1 2">
    <name type="scientific">Geodermatophilus pulveris</name>
    <dbReference type="NCBI Taxonomy" id="1564159"/>
    <lineage>
        <taxon>Bacteria</taxon>
        <taxon>Bacillati</taxon>
        <taxon>Actinomycetota</taxon>
        <taxon>Actinomycetes</taxon>
        <taxon>Geodermatophilales</taxon>
        <taxon>Geodermatophilaceae</taxon>
        <taxon>Geodermatophilus</taxon>
    </lineage>
</organism>
<dbReference type="AlphaFoldDB" id="A0A239GJ36"/>
<reference evidence="2" key="1">
    <citation type="submission" date="2017-06" db="EMBL/GenBank/DDBJ databases">
        <authorList>
            <person name="Varghese N."/>
            <person name="Submissions S."/>
        </authorList>
    </citation>
    <scope>NUCLEOTIDE SEQUENCE [LARGE SCALE GENOMIC DNA]</scope>
    <source>
        <strain evidence="2">DSM 46839</strain>
    </source>
</reference>
<name>A0A239GJ36_9ACTN</name>
<gene>
    <name evidence="1" type="ORF">SAMN06893096_106230</name>
</gene>
<accession>A0A239GJ36</accession>
<dbReference type="EMBL" id="FZOO01000006">
    <property type="protein sequence ID" value="SNS69159.1"/>
    <property type="molecule type" value="Genomic_DNA"/>
</dbReference>
<dbReference type="RefSeq" id="WP_089306233.1">
    <property type="nucleotide sequence ID" value="NZ_FZOO01000006.1"/>
</dbReference>